<dbReference type="InterPro" id="IPR008979">
    <property type="entry name" value="Galactose-bd-like_sf"/>
</dbReference>
<dbReference type="InterPro" id="IPR011705">
    <property type="entry name" value="BACK"/>
</dbReference>
<proteinExistence type="predicted"/>
<reference evidence="2 3" key="1">
    <citation type="submission" date="2024-04" db="EMBL/GenBank/DDBJ databases">
        <title>Tritrichomonas musculus Genome.</title>
        <authorList>
            <person name="Alves-Ferreira E."/>
            <person name="Grigg M."/>
            <person name="Lorenzi H."/>
            <person name="Galac M."/>
        </authorList>
    </citation>
    <scope>NUCLEOTIDE SEQUENCE [LARGE SCALE GENOMIC DNA]</scope>
    <source>
        <strain evidence="2 3">EAF2021</strain>
    </source>
</reference>
<comment type="caution">
    <text evidence="2">The sequence shown here is derived from an EMBL/GenBank/DDBJ whole genome shotgun (WGS) entry which is preliminary data.</text>
</comment>
<name>A0ABR2K185_9EUKA</name>
<protein>
    <recommendedName>
        <fullName evidence="1">BACK domain-containing protein</fullName>
    </recommendedName>
</protein>
<gene>
    <name evidence="2" type="ORF">M9Y10_043621</name>
</gene>
<sequence>MAIPFSFSQNRNFTPPYPEDFAIYVDGKRYSFYSEKIAVFSPKINQLFMCDPTLTSIQYPYPDSKKQFISIATLINGGEVVINKDNFAFLSKAADFFENDTLLSAISQFLISSSDTAVFSRLNQNQPIKLIQKELEYIAEKFQSLIKTNEVCSLPLEYYNIIFNSPSFKFSDEHELFQWITKMVETHESDFTPLYSHIDFELLTPEEIEIFMKHVDISTLNGSLLYSVKLRLTKTVSKNDDTLIEYSNKVVDVPPYLQIQSKEFPYNNNDDGESNFKGIFYYLSKDGNPQFRGYVTMDTPSVRKKKYLHKLINYNEEQYFNWNNFDGTSYKKEEQWLMIRFLIYKVRLDAYTLYADKERSNFSQMKHWKILGSNDGSNWSLVDEEDTDILNKPHSYSTFKCKGENKQFYTYFKIEQLENFSSKKETVNEMTLSKFEFFGEVRKL</sequence>
<evidence type="ECO:0000313" key="2">
    <source>
        <dbReference type="EMBL" id="KAK8884508.1"/>
    </source>
</evidence>
<dbReference type="InterPro" id="IPR011333">
    <property type="entry name" value="SKP1/BTB/POZ_sf"/>
</dbReference>
<evidence type="ECO:0000313" key="3">
    <source>
        <dbReference type="Proteomes" id="UP001470230"/>
    </source>
</evidence>
<dbReference type="SUPFAM" id="SSF49785">
    <property type="entry name" value="Galactose-binding domain-like"/>
    <property type="match status" value="1"/>
</dbReference>
<accession>A0ABR2K185</accession>
<organism evidence="2 3">
    <name type="scientific">Tritrichomonas musculus</name>
    <dbReference type="NCBI Taxonomy" id="1915356"/>
    <lineage>
        <taxon>Eukaryota</taxon>
        <taxon>Metamonada</taxon>
        <taxon>Parabasalia</taxon>
        <taxon>Tritrichomonadida</taxon>
        <taxon>Tritrichomonadidae</taxon>
        <taxon>Tritrichomonas</taxon>
    </lineage>
</organism>
<dbReference type="SUPFAM" id="SSF54695">
    <property type="entry name" value="POZ domain"/>
    <property type="match status" value="1"/>
</dbReference>
<dbReference type="Gene3D" id="1.25.40.420">
    <property type="match status" value="1"/>
</dbReference>
<dbReference type="EMBL" id="JAPFFF010000008">
    <property type="protein sequence ID" value="KAK8884508.1"/>
    <property type="molecule type" value="Genomic_DNA"/>
</dbReference>
<dbReference type="Gene3D" id="2.60.120.260">
    <property type="entry name" value="Galactose-binding domain-like"/>
    <property type="match status" value="1"/>
</dbReference>
<dbReference type="Pfam" id="PF07707">
    <property type="entry name" value="BACK"/>
    <property type="match status" value="1"/>
</dbReference>
<dbReference type="Proteomes" id="UP001470230">
    <property type="component" value="Unassembled WGS sequence"/>
</dbReference>
<keyword evidence="3" id="KW-1185">Reference proteome</keyword>
<feature type="domain" description="BACK" evidence="1">
    <location>
        <begin position="129"/>
        <end position="209"/>
    </location>
</feature>
<evidence type="ECO:0000259" key="1">
    <source>
        <dbReference type="Pfam" id="PF07707"/>
    </source>
</evidence>